<dbReference type="AlphaFoldDB" id="A0A917VNQ4"/>
<dbReference type="Proteomes" id="UP000638263">
    <property type="component" value="Unassembled WGS sequence"/>
</dbReference>
<dbReference type="Gene3D" id="3.50.50.60">
    <property type="entry name" value="FAD/NAD(P)-binding domain"/>
    <property type="match status" value="1"/>
</dbReference>
<reference evidence="2" key="1">
    <citation type="journal article" date="2014" name="Int. J. Syst. Evol. Microbiol.">
        <title>Complete genome sequence of Corynebacterium casei LMG S-19264T (=DSM 44701T), isolated from a smear-ripened cheese.</title>
        <authorList>
            <consortium name="US DOE Joint Genome Institute (JGI-PGF)"/>
            <person name="Walter F."/>
            <person name="Albersmeier A."/>
            <person name="Kalinowski J."/>
            <person name="Ruckert C."/>
        </authorList>
    </citation>
    <scope>NUCLEOTIDE SEQUENCE</scope>
    <source>
        <strain evidence="2">CGMCC 4.3508</strain>
    </source>
</reference>
<dbReference type="PANTHER" id="PTHR43539">
    <property type="entry name" value="FLAVIN-BINDING MONOOXYGENASE-LIKE PROTEIN (AFU_ORTHOLOGUE AFUA_4G09220)"/>
    <property type="match status" value="1"/>
</dbReference>
<dbReference type="InterPro" id="IPR036188">
    <property type="entry name" value="FAD/NAD-bd_sf"/>
</dbReference>
<dbReference type="PROSITE" id="PS51257">
    <property type="entry name" value="PROKAR_LIPOPROTEIN"/>
    <property type="match status" value="1"/>
</dbReference>
<accession>A0A917VNQ4</accession>
<gene>
    <name evidence="2" type="ORF">GCM10011588_12850</name>
</gene>
<reference evidence="2" key="2">
    <citation type="submission" date="2020-09" db="EMBL/GenBank/DDBJ databases">
        <authorList>
            <person name="Sun Q."/>
            <person name="Zhou Y."/>
        </authorList>
    </citation>
    <scope>NUCLEOTIDE SEQUENCE</scope>
    <source>
        <strain evidence="2">CGMCC 4.3508</strain>
    </source>
</reference>
<dbReference type="PANTHER" id="PTHR43539:SF78">
    <property type="entry name" value="FLAVIN-CONTAINING MONOOXYGENASE"/>
    <property type="match status" value="1"/>
</dbReference>
<dbReference type="GO" id="GO:0004497">
    <property type="term" value="F:monooxygenase activity"/>
    <property type="evidence" value="ECO:0007669"/>
    <property type="project" value="TreeGrafter"/>
</dbReference>
<evidence type="ECO:0000256" key="1">
    <source>
        <dbReference type="ARBA" id="ARBA00023002"/>
    </source>
</evidence>
<evidence type="ECO:0000313" key="2">
    <source>
        <dbReference type="EMBL" id="GGK99590.1"/>
    </source>
</evidence>
<dbReference type="PRINTS" id="PR00411">
    <property type="entry name" value="PNDRDTASEI"/>
</dbReference>
<dbReference type="GO" id="GO:0050660">
    <property type="term" value="F:flavin adenine dinucleotide binding"/>
    <property type="evidence" value="ECO:0007669"/>
    <property type="project" value="TreeGrafter"/>
</dbReference>
<keyword evidence="3" id="KW-1185">Reference proteome</keyword>
<keyword evidence="1" id="KW-0560">Oxidoreductase</keyword>
<sequence length="424" mass="45014">MRRQVSPLADCVFAFGGSGSCLSMTVAVRCSYHLAQPRACGLAGGLASAIMTQEAAGPAEPDFPILVIGAGQSGLSAGYHLRRRGLVPGQDFLIVDHAPGPGGAWQFRWSSLTLSTVNRVHDLPGMAFAENAAATGAGSAGAAVPAATAVPRYYQRYEEHFELAVRRPVSVRVVCDRSERDGLLHAETDRAGTLRVRGLINGTGTWEHPFIPHYRGAAAFAGRQLHTRDYRSPDEFAGKHVVVVGGGISAVQLLDEISRVTSTTWVTRSEPAFRDTGFDADAGRRAVAIVEDRVRRGLPPGSVVSVTGLPLDDRLRGARDRGVLRRRPVFDHIEPGGVRWADGSFQPAQVILWATGFRSALDHLAPLRLRGPGGGITMTGRLATQVAVDPRIHLIGYGPSASTVGANRAGRAAVAELTGYLGLS</sequence>
<dbReference type="PRINTS" id="PR00368">
    <property type="entry name" value="FADPNR"/>
</dbReference>
<comment type="caution">
    <text evidence="2">The sequence shown here is derived from an EMBL/GenBank/DDBJ whole genome shotgun (WGS) entry which is preliminary data.</text>
</comment>
<dbReference type="InterPro" id="IPR050982">
    <property type="entry name" value="Auxin_biosynth/cation_transpt"/>
</dbReference>
<evidence type="ECO:0000313" key="3">
    <source>
        <dbReference type="Proteomes" id="UP000638263"/>
    </source>
</evidence>
<dbReference type="SUPFAM" id="SSF51905">
    <property type="entry name" value="FAD/NAD(P)-binding domain"/>
    <property type="match status" value="1"/>
</dbReference>
<organism evidence="2 3">
    <name type="scientific">Nocardia jinanensis</name>
    <dbReference type="NCBI Taxonomy" id="382504"/>
    <lineage>
        <taxon>Bacteria</taxon>
        <taxon>Bacillati</taxon>
        <taxon>Actinomycetota</taxon>
        <taxon>Actinomycetes</taxon>
        <taxon>Mycobacteriales</taxon>
        <taxon>Nocardiaceae</taxon>
        <taxon>Nocardia</taxon>
    </lineage>
</organism>
<protein>
    <submittedName>
        <fullName evidence="2">Oxidoreductase</fullName>
    </submittedName>
</protein>
<dbReference type="Pfam" id="PF13738">
    <property type="entry name" value="Pyr_redox_3"/>
    <property type="match status" value="1"/>
</dbReference>
<dbReference type="EMBL" id="BMMH01000002">
    <property type="protein sequence ID" value="GGK99590.1"/>
    <property type="molecule type" value="Genomic_DNA"/>
</dbReference>
<proteinExistence type="predicted"/>
<name>A0A917VNQ4_9NOCA</name>